<comment type="caution">
    <text evidence="2">The sequence shown here is derived from an EMBL/GenBank/DDBJ whole genome shotgun (WGS) entry which is preliminary data.</text>
</comment>
<feature type="compositionally biased region" description="Polar residues" evidence="1">
    <location>
        <begin position="490"/>
        <end position="504"/>
    </location>
</feature>
<feature type="compositionally biased region" description="Polar residues" evidence="1">
    <location>
        <begin position="374"/>
        <end position="385"/>
    </location>
</feature>
<organism evidence="2 3">
    <name type="scientific">Fistulifera solaris</name>
    <name type="common">Oleaginous diatom</name>
    <dbReference type="NCBI Taxonomy" id="1519565"/>
    <lineage>
        <taxon>Eukaryota</taxon>
        <taxon>Sar</taxon>
        <taxon>Stramenopiles</taxon>
        <taxon>Ochrophyta</taxon>
        <taxon>Bacillariophyta</taxon>
        <taxon>Bacillariophyceae</taxon>
        <taxon>Bacillariophycidae</taxon>
        <taxon>Naviculales</taxon>
        <taxon>Naviculaceae</taxon>
        <taxon>Fistulifera</taxon>
    </lineage>
</organism>
<dbReference type="EMBL" id="BDSP01000095">
    <property type="protein sequence ID" value="GAX15652.1"/>
    <property type="molecule type" value="Genomic_DNA"/>
</dbReference>
<feature type="region of interest" description="Disordered" evidence="1">
    <location>
        <begin position="606"/>
        <end position="642"/>
    </location>
</feature>
<keyword evidence="3" id="KW-1185">Reference proteome</keyword>
<feature type="compositionally biased region" description="Polar residues" evidence="1">
    <location>
        <begin position="93"/>
        <end position="110"/>
    </location>
</feature>
<feature type="region of interest" description="Disordered" evidence="1">
    <location>
        <begin position="412"/>
        <end position="431"/>
    </location>
</feature>
<feature type="region of interest" description="Disordered" evidence="1">
    <location>
        <begin position="476"/>
        <end position="561"/>
    </location>
</feature>
<reference evidence="2 3" key="1">
    <citation type="journal article" date="2015" name="Plant Cell">
        <title>Oil accumulation by the oleaginous diatom Fistulifera solaris as revealed by the genome and transcriptome.</title>
        <authorList>
            <person name="Tanaka T."/>
            <person name="Maeda Y."/>
            <person name="Veluchamy A."/>
            <person name="Tanaka M."/>
            <person name="Abida H."/>
            <person name="Marechal E."/>
            <person name="Bowler C."/>
            <person name="Muto M."/>
            <person name="Sunaga Y."/>
            <person name="Tanaka M."/>
            <person name="Yoshino T."/>
            <person name="Taniguchi T."/>
            <person name="Fukuda Y."/>
            <person name="Nemoto M."/>
            <person name="Matsumoto M."/>
            <person name="Wong P.S."/>
            <person name="Aburatani S."/>
            <person name="Fujibuchi W."/>
        </authorList>
    </citation>
    <scope>NUCLEOTIDE SEQUENCE [LARGE SCALE GENOMIC DNA]</scope>
    <source>
        <strain evidence="2 3">JPCC DA0580</strain>
    </source>
</reference>
<name>A0A1Z5JP89_FISSO</name>
<dbReference type="Proteomes" id="UP000198406">
    <property type="component" value="Unassembled WGS sequence"/>
</dbReference>
<feature type="region of interest" description="Disordered" evidence="1">
    <location>
        <begin position="286"/>
        <end position="327"/>
    </location>
</feature>
<feature type="region of interest" description="Disordered" evidence="1">
    <location>
        <begin position="74"/>
        <end position="110"/>
    </location>
</feature>
<evidence type="ECO:0000256" key="1">
    <source>
        <dbReference type="SAM" id="MobiDB-lite"/>
    </source>
</evidence>
<feature type="compositionally biased region" description="Polar residues" evidence="1">
    <location>
        <begin position="150"/>
        <end position="169"/>
    </location>
</feature>
<evidence type="ECO:0000313" key="2">
    <source>
        <dbReference type="EMBL" id="GAX15652.1"/>
    </source>
</evidence>
<gene>
    <name evidence="2" type="ORF">FisN_3Hh125</name>
</gene>
<feature type="region of interest" description="Disordered" evidence="1">
    <location>
        <begin position="1"/>
        <end position="21"/>
    </location>
</feature>
<protein>
    <submittedName>
        <fullName evidence="2">Uncharacterized protein</fullName>
    </submittedName>
</protein>
<feature type="region of interest" description="Disordered" evidence="1">
    <location>
        <begin position="374"/>
        <end position="406"/>
    </location>
</feature>
<sequence>MKKGKSEVDGCSSGSTKLRDPVALALNQDPQLSSQSITATKQTTVEYAIDASESDVSISNLKVVDEASPSDRAVYGYGDAMPEAENGTKARTRSSSMPFDKITSSDSHSLLTSEIKPGRVTSLSHKQRSMKDLVGGGTFGAPRMRRARASSLSHGTRQPPISSLFSGASSPRRPLSPKHVTKPLARVIENHPINEFVAPINLDPNSESGDNTQAGASFEHQLLVEKVASSGAILLGSNSTNSFGCISFDDSDDDSDDDISIEAEERGVWSTDVSERSHGQDLVFGQQSHNADEHPDSKSSSRTYNSPTNPRRVVRTGSGDLGKQQEAEMTSRLAEAMMLLGLKDSLGEDVSPRSPRRVVRGNSGFFVHQEETQLQGTSSERSLMSQKKKNPSAVGSACHDSLSRSEHIYQKRRTSMGALSRSEHLTASRPSMLKAESAREMFTKHEDLLAVYEKIIAAEDTGGEARPQVLTAASTRTLSSSVRPGLGLQKAQSARYPTSAQDGRSSAARPKERSSNQGDCFVSPNRSRSLLSDKFHSPFKKNNSKKFGSATERRTDTFASPTRTSSLLSSWKKIPPTRRNSSLALMRPLPLVSSAVPITSIANTEESSISTQGDGEAALPVTRRDEEHVSHKSPSKVSPRVDCSPVLNKRRARNSPQRTQSLHFAGKAFMSVRKSSKEISLPGVALPVIEPLPGVFRAADSYRRSATLRKATSLRALDFGPSGDDLDRLFEKYSAIVDGPL</sequence>
<feature type="compositionally biased region" description="Basic and acidic residues" evidence="1">
    <location>
        <begin position="290"/>
        <end position="299"/>
    </location>
</feature>
<feature type="region of interest" description="Disordered" evidence="1">
    <location>
        <begin position="150"/>
        <end position="178"/>
    </location>
</feature>
<dbReference type="InParanoid" id="A0A1Z5JP89"/>
<accession>A0A1Z5JP89</accession>
<evidence type="ECO:0000313" key="3">
    <source>
        <dbReference type="Proteomes" id="UP000198406"/>
    </source>
</evidence>
<proteinExistence type="predicted"/>
<feature type="compositionally biased region" description="Polar residues" evidence="1">
    <location>
        <begin position="300"/>
        <end position="309"/>
    </location>
</feature>
<dbReference type="AlphaFoldDB" id="A0A1Z5JP89"/>